<organism evidence="1 2">
    <name type="scientific">Cystoisospora suis</name>
    <dbReference type="NCBI Taxonomy" id="483139"/>
    <lineage>
        <taxon>Eukaryota</taxon>
        <taxon>Sar</taxon>
        <taxon>Alveolata</taxon>
        <taxon>Apicomplexa</taxon>
        <taxon>Conoidasida</taxon>
        <taxon>Coccidia</taxon>
        <taxon>Eucoccidiorida</taxon>
        <taxon>Eimeriorina</taxon>
        <taxon>Sarcocystidae</taxon>
        <taxon>Cystoisospora</taxon>
    </lineage>
</organism>
<dbReference type="GeneID" id="94431490"/>
<accession>A0A2C6KNI5</accession>
<proteinExistence type="predicted"/>
<dbReference type="AlphaFoldDB" id="A0A2C6KNI5"/>
<dbReference type="VEuPathDB" id="ToxoDB:CSUI_008141"/>
<dbReference type="EMBL" id="MIGC01004476">
    <property type="protein sequence ID" value="PHJ18034.1"/>
    <property type="molecule type" value="Genomic_DNA"/>
</dbReference>
<evidence type="ECO:0000313" key="2">
    <source>
        <dbReference type="Proteomes" id="UP000221165"/>
    </source>
</evidence>
<evidence type="ECO:0000313" key="1">
    <source>
        <dbReference type="EMBL" id="PHJ18034.1"/>
    </source>
</evidence>
<dbReference type="Proteomes" id="UP000221165">
    <property type="component" value="Unassembled WGS sequence"/>
</dbReference>
<reference evidence="1 2" key="1">
    <citation type="journal article" date="2017" name="Int. J. Parasitol.">
        <title>The genome of the protozoan parasite Cystoisospora suis and a reverse vaccinology approach to identify vaccine candidates.</title>
        <authorList>
            <person name="Palmieri N."/>
            <person name="Shrestha A."/>
            <person name="Ruttkowski B."/>
            <person name="Beck T."/>
            <person name="Vogl C."/>
            <person name="Tomley F."/>
            <person name="Blake D.P."/>
            <person name="Joachim A."/>
        </authorList>
    </citation>
    <scope>NUCLEOTIDE SEQUENCE [LARGE SCALE GENOMIC DNA]</scope>
    <source>
        <strain evidence="1 2">Wien I</strain>
    </source>
</reference>
<comment type="caution">
    <text evidence="1">The sequence shown here is derived from an EMBL/GenBank/DDBJ whole genome shotgun (WGS) entry which is preliminary data.</text>
</comment>
<name>A0A2C6KNI5_9APIC</name>
<sequence>MCNREVGLSLSYSMACGGTLDLHVQRTVLVSNSDPTVSNSYTSSKPFVVSACPRKAPVCPASLIGFLEGRRGAWFGSTARSSTRFPRILPGCPRRSTGKQVDF</sequence>
<gene>
    <name evidence="1" type="ORF">CSUI_008141</name>
</gene>
<protein>
    <submittedName>
        <fullName evidence="1">Uncharacterized protein</fullName>
    </submittedName>
</protein>
<keyword evidence="2" id="KW-1185">Reference proteome</keyword>
<dbReference type="RefSeq" id="XP_067919745.1">
    <property type="nucleotide sequence ID" value="XM_068068279.1"/>
</dbReference>